<dbReference type="FunFam" id="3.30.565.10:FF:000010">
    <property type="entry name" value="Sensor histidine kinase RcsC"/>
    <property type="match status" value="1"/>
</dbReference>
<dbReference type="AlphaFoldDB" id="A0A419A079"/>
<dbReference type="Gene3D" id="3.30.450.20">
    <property type="entry name" value="PAS domain"/>
    <property type="match status" value="1"/>
</dbReference>
<dbReference type="PANTHER" id="PTHR43047:SF64">
    <property type="entry name" value="HISTIDINE KINASE CONTAINING CHEY-HOMOLOGOUS RECEIVER DOMAIN AND PAS DOMAIN-RELATED"/>
    <property type="match status" value="1"/>
</dbReference>
<dbReference type="Pfam" id="PF02518">
    <property type="entry name" value="HATPase_c"/>
    <property type="match status" value="1"/>
</dbReference>
<evidence type="ECO:0000256" key="7">
    <source>
        <dbReference type="PROSITE-ProRule" id="PRU00169"/>
    </source>
</evidence>
<dbReference type="GO" id="GO:0000155">
    <property type="term" value="F:phosphorelay sensor kinase activity"/>
    <property type="evidence" value="ECO:0007669"/>
    <property type="project" value="InterPro"/>
</dbReference>
<dbReference type="PANTHER" id="PTHR43047">
    <property type="entry name" value="TWO-COMPONENT HISTIDINE PROTEIN KINASE"/>
    <property type="match status" value="1"/>
</dbReference>
<evidence type="ECO:0000256" key="6">
    <source>
        <dbReference type="ARBA" id="ARBA00023012"/>
    </source>
</evidence>
<dbReference type="SUPFAM" id="SSF55785">
    <property type="entry name" value="PYP-like sensor domain (PAS domain)"/>
    <property type="match status" value="1"/>
</dbReference>
<dbReference type="PRINTS" id="PR00344">
    <property type="entry name" value="BCTRLSENSOR"/>
</dbReference>
<dbReference type="InterPro" id="IPR003661">
    <property type="entry name" value="HisK_dim/P_dom"/>
</dbReference>
<dbReference type="SMART" id="SM00388">
    <property type="entry name" value="HisKA"/>
    <property type="match status" value="1"/>
</dbReference>
<evidence type="ECO:0000256" key="5">
    <source>
        <dbReference type="ARBA" id="ARBA00022777"/>
    </source>
</evidence>
<dbReference type="RefSeq" id="WP_119885416.1">
    <property type="nucleotide sequence ID" value="NZ_CP067169.1"/>
</dbReference>
<gene>
    <name evidence="12" type="ORF">D3P06_04495</name>
</gene>
<evidence type="ECO:0000259" key="11">
    <source>
        <dbReference type="PROSITE" id="PS50112"/>
    </source>
</evidence>
<dbReference type="SUPFAM" id="SSF47384">
    <property type="entry name" value="Homodimeric domain of signal transducing histidine kinase"/>
    <property type="match status" value="1"/>
</dbReference>
<keyword evidence="13" id="KW-1185">Reference proteome</keyword>
<dbReference type="Gene3D" id="3.40.50.2300">
    <property type="match status" value="1"/>
</dbReference>
<name>A0A419A079_9RHOB</name>
<dbReference type="GO" id="GO:0006355">
    <property type="term" value="P:regulation of DNA-templated transcription"/>
    <property type="evidence" value="ECO:0007669"/>
    <property type="project" value="InterPro"/>
</dbReference>
<dbReference type="PROSITE" id="PS50112">
    <property type="entry name" value="PAS"/>
    <property type="match status" value="1"/>
</dbReference>
<proteinExistence type="predicted"/>
<evidence type="ECO:0000256" key="2">
    <source>
        <dbReference type="ARBA" id="ARBA00012438"/>
    </source>
</evidence>
<evidence type="ECO:0000256" key="3">
    <source>
        <dbReference type="ARBA" id="ARBA00022553"/>
    </source>
</evidence>
<dbReference type="PROSITE" id="PS50110">
    <property type="entry name" value="RESPONSE_REGULATORY"/>
    <property type="match status" value="1"/>
</dbReference>
<dbReference type="InterPro" id="IPR035965">
    <property type="entry name" value="PAS-like_dom_sf"/>
</dbReference>
<dbReference type="OrthoDB" id="9801651at2"/>
<dbReference type="InterPro" id="IPR004358">
    <property type="entry name" value="Sig_transdc_His_kin-like_C"/>
</dbReference>
<dbReference type="InterPro" id="IPR011006">
    <property type="entry name" value="CheY-like_superfamily"/>
</dbReference>
<feature type="domain" description="Response regulatory" evidence="10">
    <location>
        <begin position="618"/>
        <end position="734"/>
    </location>
</feature>
<evidence type="ECO:0000256" key="8">
    <source>
        <dbReference type="SAM" id="Phobius"/>
    </source>
</evidence>
<sequence length="852" mass="91194">MIGPAGIEGGPPRMSRLISLLPAGLAVAVVGLAALVWVLQMDARQQIEEMGTAATDSTQWFLAQSEIEAMTVQRAALNLKRAEPDQWAECAADLRRRFDIFYSRIQTLRTGRVYQGLRDSPGMDQALDAVAQALDGALPAIDGDDARLVAALPELEARIDALVPLVRQVSLEGVRLFAQKSEARRQNVGRALTTLSLLVVPLFIALLGGVLVLLAMVRSAGMRNHHLAEVTSRLQSLFEASIDAILVARPDGRIVGFNAAAQRIYGYSPAEAIGGDMVDLLTPRAQHCTVRTLLAQVRDGQHPAPRSGPEIIQATARHKSGRIIPIELSISIARGKQGPLIVAFVRDVSRRAADEAELIEARDRAVAGERAKARMIAVMSHEMRTPLNGVLGLLDLLRLTPLNDRQQEYLGAMEHSGRMLLRHVNDVLDASRARGGRLELAREPVDLRALISGALDGMQAQARAAGNRLVAEWMDGDDRAVMADAARLEQIIVNLVGNAIKFTENGTIRVELDRSAGSGQVEIRVIDTGSGIPAGDIDRIFDEFVTLGSTFDRRVQGTGLGLSIVKGLVDAMGGQIDLESEPGQGTAFRVLLPLTPVKEAPRVPDQPMAIPAPTRSLSVLLVEDNAINRLVAREMMARQSCTVTEAEDGILGVERAMATRYDIILMDISMPRMNGIEAARRIRAEGPNRDTPIIALTAHAMPEDLESFRAAGMDRTLVKPLSRADLAALLDGLRPVAPPQDQSADLIAALGPEGARALLDRIRAELTEGIDRLASPAGPAADRAALAHRLAGSAAVAGLRDIHQALNTIQQALLGGRPIAADLDRLTQMLGISGLGRGRDGAIADGQSGASP</sequence>
<keyword evidence="4" id="KW-0808">Transferase</keyword>
<dbReference type="SMART" id="SM00448">
    <property type="entry name" value="REC"/>
    <property type="match status" value="1"/>
</dbReference>
<dbReference type="SMART" id="SM00387">
    <property type="entry name" value="HATPase_c"/>
    <property type="match status" value="1"/>
</dbReference>
<dbReference type="InterPro" id="IPR036890">
    <property type="entry name" value="HATPase_C_sf"/>
</dbReference>
<dbReference type="CDD" id="cd00082">
    <property type="entry name" value="HisKA"/>
    <property type="match status" value="1"/>
</dbReference>
<evidence type="ECO:0000259" key="9">
    <source>
        <dbReference type="PROSITE" id="PS50109"/>
    </source>
</evidence>
<feature type="transmembrane region" description="Helical" evidence="8">
    <location>
        <begin position="194"/>
        <end position="217"/>
    </location>
</feature>
<dbReference type="Gene3D" id="1.10.287.130">
    <property type="match status" value="1"/>
</dbReference>
<evidence type="ECO:0000259" key="10">
    <source>
        <dbReference type="PROSITE" id="PS50110"/>
    </source>
</evidence>
<dbReference type="InterPro" id="IPR001789">
    <property type="entry name" value="Sig_transdc_resp-reg_receiver"/>
</dbReference>
<evidence type="ECO:0000313" key="12">
    <source>
        <dbReference type="EMBL" id="RJL06171.1"/>
    </source>
</evidence>
<dbReference type="NCBIfam" id="TIGR00229">
    <property type="entry name" value="sensory_box"/>
    <property type="match status" value="1"/>
</dbReference>
<keyword evidence="8" id="KW-1133">Transmembrane helix</keyword>
<keyword evidence="5" id="KW-0418">Kinase</keyword>
<dbReference type="Pfam" id="PF00512">
    <property type="entry name" value="HisKA"/>
    <property type="match status" value="1"/>
</dbReference>
<dbReference type="EMBL" id="QZEV01000012">
    <property type="protein sequence ID" value="RJL06171.1"/>
    <property type="molecule type" value="Genomic_DNA"/>
</dbReference>
<dbReference type="InterPro" id="IPR036097">
    <property type="entry name" value="HisK_dim/P_sf"/>
</dbReference>
<keyword evidence="6" id="KW-0902">Two-component regulatory system</keyword>
<feature type="transmembrane region" description="Helical" evidence="8">
    <location>
        <begin position="20"/>
        <end position="39"/>
    </location>
</feature>
<accession>A0A419A079</accession>
<feature type="domain" description="PAS" evidence="11">
    <location>
        <begin position="230"/>
        <end position="300"/>
    </location>
</feature>
<dbReference type="InterPro" id="IPR013767">
    <property type="entry name" value="PAS_fold"/>
</dbReference>
<organism evidence="12 13">
    <name type="scientific">Paracoccus aestuarii</name>
    <dbReference type="NCBI Taxonomy" id="453842"/>
    <lineage>
        <taxon>Bacteria</taxon>
        <taxon>Pseudomonadati</taxon>
        <taxon>Pseudomonadota</taxon>
        <taxon>Alphaproteobacteria</taxon>
        <taxon>Rhodobacterales</taxon>
        <taxon>Paracoccaceae</taxon>
        <taxon>Paracoccus</taxon>
    </lineage>
</organism>
<dbReference type="CDD" id="cd00130">
    <property type="entry name" value="PAS"/>
    <property type="match status" value="1"/>
</dbReference>
<dbReference type="SUPFAM" id="SSF52172">
    <property type="entry name" value="CheY-like"/>
    <property type="match status" value="1"/>
</dbReference>
<dbReference type="InterPro" id="IPR005467">
    <property type="entry name" value="His_kinase_dom"/>
</dbReference>
<evidence type="ECO:0000256" key="1">
    <source>
        <dbReference type="ARBA" id="ARBA00000085"/>
    </source>
</evidence>
<dbReference type="InterPro" id="IPR003594">
    <property type="entry name" value="HATPase_dom"/>
</dbReference>
<dbReference type="CDD" id="cd16922">
    <property type="entry name" value="HATPase_EvgS-ArcB-TorS-like"/>
    <property type="match status" value="1"/>
</dbReference>
<dbReference type="Proteomes" id="UP000285530">
    <property type="component" value="Unassembled WGS sequence"/>
</dbReference>
<reference evidence="12 13" key="1">
    <citation type="submission" date="2018-09" db="EMBL/GenBank/DDBJ databases">
        <title>Paracoccus onubensis nov. sp. a moderate halophilic bacterium isolated from Gruta de las Maravillas (Aracena, Spain).</title>
        <authorList>
            <person name="Jurado V."/>
            <person name="Gutierrez-Patricio S."/>
            <person name="Gonzalez-Pimentel J.L."/>
            <person name="Laiz L."/>
            <person name="Saiz-Jimenez C."/>
        </authorList>
    </citation>
    <scope>NUCLEOTIDE SEQUENCE [LARGE SCALE GENOMIC DNA]</scope>
    <source>
        <strain evidence="12 13">DSM 19484</strain>
    </source>
</reference>
<dbReference type="SMART" id="SM00091">
    <property type="entry name" value="PAS"/>
    <property type="match status" value="1"/>
</dbReference>
<feature type="domain" description="Histidine kinase" evidence="9">
    <location>
        <begin position="378"/>
        <end position="596"/>
    </location>
</feature>
<dbReference type="InterPro" id="IPR036641">
    <property type="entry name" value="HPT_dom_sf"/>
</dbReference>
<keyword evidence="8" id="KW-0812">Transmembrane</keyword>
<dbReference type="Pfam" id="PF00072">
    <property type="entry name" value="Response_reg"/>
    <property type="match status" value="1"/>
</dbReference>
<dbReference type="CDD" id="cd17546">
    <property type="entry name" value="REC_hyHK_CKI1_RcsC-like"/>
    <property type="match status" value="1"/>
</dbReference>
<dbReference type="SUPFAM" id="SSF47226">
    <property type="entry name" value="Histidine-containing phosphotransfer domain, HPT domain"/>
    <property type="match status" value="1"/>
</dbReference>
<dbReference type="SUPFAM" id="SSF55874">
    <property type="entry name" value="ATPase domain of HSP90 chaperone/DNA topoisomerase II/histidine kinase"/>
    <property type="match status" value="1"/>
</dbReference>
<dbReference type="Gene3D" id="3.30.565.10">
    <property type="entry name" value="Histidine kinase-like ATPase, C-terminal domain"/>
    <property type="match status" value="1"/>
</dbReference>
<feature type="modified residue" description="4-aspartylphosphate" evidence="7">
    <location>
        <position position="667"/>
    </location>
</feature>
<dbReference type="PROSITE" id="PS50109">
    <property type="entry name" value="HIS_KIN"/>
    <property type="match status" value="1"/>
</dbReference>
<protein>
    <recommendedName>
        <fullName evidence="2">histidine kinase</fullName>
        <ecNumber evidence="2">2.7.13.3</ecNumber>
    </recommendedName>
</protein>
<evidence type="ECO:0000256" key="4">
    <source>
        <dbReference type="ARBA" id="ARBA00022679"/>
    </source>
</evidence>
<keyword evidence="8" id="KW-0472">Membrane</keyword>
<evidence type="ECO:0000313" key="13">
    <source>
        <dbReference type="Proteomes" id="UP000285530"/>
    </source>
</evidence>
<keyword evidence="3 7" id="KW-0597">Phosphoprotein</keyword>
<dbReference type="InterPro" id="IPR000014">
    <property type="entry name" value="PAS"/>
</dbReference>
<comment type="caution">
    <text evidence="12">The sequence shown here is derived from an EMBL/GenBank/DDBJ whole genome shotgun (WGS) entry which is preliminary data.</text>
</comment>
<comment type="catalytic activity">
    <reaction evidence="1">
        <text>ATP + protein L-histidine = ADP + protein N-phospho-L-histidine.</text>
        <dbReference type="EC" id="2.7.13.3"/>
    </reaction>
</comment>
<dbReference type="EC" id="2.7.13.3" evidence="2"/>
<dbReference type="Pfam" id="PF00989">
    <property type="entry name" value="PAS"/>
    <property type="match status" value="1"/>
</dbReference>